<dbReference type="Gene3D" id="3.40.1350.10">
    <property type="match status" value="1"/>
</dbReference>
<sequence>MTKAVGDCGEVLVAKLLQANGWQILATQWRCRWGEVDLIACDHQWLLFVEVKTRCDRNWDSDGSLAITSQKQSKIIKTASLFLFQNPQLEQLSCRFDVALVRRAGTDLHLQSYIEQAFIA</sequence>
<dbReference type="EMBL" id="JACJQB010000009">
    <property type="protein sequence ID" value="MBD2187907.1"/>
    <property type="molecule type" value="Genomic_DNA"/>
</dbReference>
<dbReference type="SUPFAM" id="SSF52980">
    <property type="entry name" value="Restriction endonuclease-like"/>
    <property type="match status" value="1"/>
</dbReference>
<accession>A0ABR7ZVS1</accession>
<evidence type="ECO:0000313" key="4">
    <source>
        <dbReference type="Proteomes" id="UP000642094"/>
    </source>
</evidence>
<organism evidence="3 4">
    <name type="scientific">Pseudanabaena mucicola FACHB-723</name>
    <dbReference type="NCBI Taxonomy" id="2692860"/>
    <lineage>
        <taxon>Bacteria</taxon>
        <taxon>Bacillati</taxon>
        <taxon>Cyanobacteriota</taxon>
        <taxon>Cyanophyceae</taxon>
        <taxon>Pseudanabaenales</taxon>
        <taxon>Pseudanabaenaceae</taxon>
        <taxon>Pseudanabaena</taxon>
    </lineage>
</organism>
<name>A0ABR7ZVS1_9CYAN</name>
<evidence type="ECO:0000256" key="2">
    <source>
        <dbReference type="HAMAP-Rule" id="MF_00048"/>
    </source>
</evidence>
<comment type="similarity">
    <text evidence="1 2">Belongs to the UPF0102 family.</text>
</comment>
<comment type="caution">
    <text evidence="3">The sequence shown here is derived from an EMBL/GenBank/DDBJ whole genome shotgun (WGS) entry which is preliminary data.</text>
</comment>
<protein>
    <recommendedName>
        <fullName evidence="2">UPF0102 protein H6F41_07110</fullName>
    </recommendedName>
</protein>
<evidence type="ECO:0000313" key="3">
    <source>
        <dbReference type="EMBL" id="MBD2187907.1"/>
    </source>
</evidence>
<dbReference type="InterPro" id="IPR011335">
    <property type="entry name" value="Restrct_endonuc-II-like"/>
</dbReference>
<dbReference type="Pfam" id="PF02021">
    <property type="entry name" value="UPF0102"/>
    <property type="match status" value="1"/>
</dbReference>
<reference evidence="3 4" key="1">
    <citation type="journal article" date="2020" name="ISME J.">
        <title>Comparative genomics reveals insights into cyanobacterial evolution and habitat adaptation.</title>
        <authorList>
            <person name="Chen M.Y."/>
            <person name="Teng W.K."/>
            <person name="Zhao L."/>
            <person name="Hu C.X."/>
            <person name="Zhou Y.K."/>
            <person name="Han B.P."/>
            <person name="Song L.R."/>
            <person name="Shu W.S."/>
        </authorList>
    </citation>
    <scope>NUCLEOTIDE SEQUENCE [LARGE SCALE GENOMIC DNA]</scope>
    <source>
        <strain evidence="3 4">FACHB-723</strain>
    </source>
</reference>
<dbReference type="NCBIfam" id="TIGR00252">
    <property type="entry name" value="YraN family protein"/>
    <property type="match status" value="1"/>
</dbReference>
<dbReference type="PANTHER" id="PTHR34039">
    <property type="entry name" value="UPF0102 PROTEIN YRAN"/>
    <property type="match status" value="1"/>
</dbReference>
<dbReference type="NCBIfam" id="NF009150">
    <property type="entry name" value="PRK12497.1-3"/>
    <property type="match status" value="1"/>
</dbReference>
<proteinExistence type="inferred from homology"/>
<dbReference type="Proteomes" id="UP000642094">
    <property type="component" value="Unassembled WGS sequence"/>
</dbReference>
<dbReference type="InterPro" id="IPR011856">
    <property type="entry name" value="tRNA_endonuc-like_dom_sf"/>
</dbReference>
<dbReference type="PANTHER" id="PTHR34039:SF1">
    <property type="entry name" value="UPF0102 PROTEIN YRAN"/>
    <property type="match status" value="1"/>
</dbReference>
<gene>
    <name evidence="3" type="ORF">H6F41_07110</name>
</gene>
<evidence type="ECO:0000256" key="1">
    <source>
        <dbReference type="ARBA" id="ARBA00006738"/>
    </source>
</evidence>
<keyword evidence="4" id="KW-1185">Reference proteome</keyword>
<dbReference type="RefSeq" id="WP_190402768.1">
    <property type="nucleotide sequence ID" value="NZ_JACJQB010000009.1"/>
</dbReference>
<dbReference type="InterPro" id="IPR003509">
    <property type="entry name" value="UPF0102_YraN-like"/>
</dbReference>
<dbReference type="HAMAP" id="MF_00048">
    <property type="entry name" value="UPF0102"/>
    <property type="match status" value="1"/>
</dbReference>